<keyword evidence="3" id="KW-0479">Metal-binding</keyword>
<comment type="cofactor">
    <cofactor evidence="1">
        <name>Co(2+)</name>
        <dbReference type="ChEBI" id="CHEBI:48828"/>
    </cofactor>
</comment>
<dbReference type="OrthoDB" id="407355at2759"/>
<name>A0A9P8CGH0_9HELO</name>
<feature type="domain" description="Chitin-binding type-1" evidence="11">
    <location>
        <begin position="37"/>
        <end position="85"/>
    </location>
</feature>
<dbReference type="CDD" id="cd11618">
    <property type="entry name" value="ChtBD1_1"/>
    <property type="match status" value="2"/>
</dbReference>
<sequence length="368" mass="37523">MRLFITSLLGVPALAGISHNSFTPTLALRVAAATSTDGNCGSNSDDGATCLTSTFGDCCSSHGFCGEDSDFCGEGCQTGFGTCLSSTPGAQVVSSSGSCGATDSANITCVGSQWGNCCSALGYCGGNSSYCDTGCQSTFGDCGSAVILVSTSSTASLPTLVSQTSKTLDASTPTSASAMSTSGNCGTNSATLESCLGSTFGDCCSSLGYCGENASYCETGCQLNWGACGVSSSNSSNSTQPAAFLSTGTKAGIGIAAAAVGLAAVGLLIWYVLSRRKSPKCGAMNMEGGNYADFEFQDSHNSVLHSTTPAREEARTELSGEPRKYELGVMLPVEMAADNVWSKKDEQMRREWVDNRVAAGYDGAYRGN</sequence>
<evidence type="ECO:0000256" key="6">
    <source>
        <dbReference type="ARBA" id="ARBA00023277"/>
    </source>
</evidence>
<evidence type="ECO:0000256" key="9">
    <source>
        <dbReference type="SAM" id="Phobius"/>
    </source>
</evidence>
<keyword evidence="2 8" id="KW-0147">Chitin-binding</keyword>
<evidence type="ECO:0000256" key="5">
    <source>
        <dbReference type="ARBA" id="ARBA00022801"/>
    </source>
</evidence>
<comment type="caution">
    <text evidence="12">The sequence shown here is derived from an EMBL/GenBank/DDBJ whole genome shotgun (WGS) entry which is preliminary data.</text>
</comment>
<evidence type="ECO:0000256" key="3">
    <source>
        <dbReference type="ARBA" id="ARBA00022723"/>
    </source>
</evidence>
<dbReference type="PROSITE" id="PS50941">
    <property type="entry name" value="CHIT_BIND_I_2"/>
    <property type="match status" value="3"/>
</dbReference>
<feature type="disulfide bond" evidence="8">
    <location>
        <begin position="203"/>
        <end position="217"/>
    </location>
</feature>
<dbReference type="PANTHER" id="PTHR46471">
    <property type="entry name" value="CHITIN DEACETYLASE"/>
    <property type="match status" value="1"/>
</dbReference>
<keyword evidence="5" id="KW-0378">Hydrolase</keyword>
<keyword evidence="4 10" id="KW-0732">Signal</keyword>
<feature type="disulfide bond" evidence="8">
    <location>
        <begin position="117"/>
        <end position="131"/>
    </location>
</feature>
<evidence type="ECO:0000313" key="12">
    <source>
        <dbReference type="EMBL" id="KAG9244441.1"/>
    </source>
</evidence>
<dbReference type="Proteomes" id="UP000887226">
    <property type="component" value="Unassembled WGS sequence"/>
</dbReference>
<evidence type="ECO:0000256" key="1">
    <source>
        <dbReference type="ARBA" id="ARBA00001941"/>
    </source>
</evidence>
<evidence type="ECO:0000259" key="11">
    <source>
        <dbReference type="PROSITE" id="PS50941"/>
    </source>
</evidence>
<dbReference type="Gene3D" id="3.30.60.10">
    <property type="entry name" value="Endochitinase-like"/>
    <property type="match status" value="3"/>
</dbReference>
<dbReference type="InterPro" id="IPR036861">
    <property type="entry name" value="Endochitinase-like_sf"/>
</dbReference>
<feature type="transmembrane region" description="Helical" evidence="9">
    <location>
        <begin position="251"/>
        <end position="273"/>
    </location>
</feature>
<keyword evidence="13" id="KW-1185">Reference proteome</keyword>
<organism evidence="12 13">
    <name type="scientific">Calycina marina</name>
    <dbReference type="NCBI Taxonomy" id="1763456"/>
    <lineage>
        <taxon>Eukaryota</taxon>
        <taxon>Fungi</taxon>
        <taxon>Dikarya</taxon>
        <taxon>Ascomycota</taxon>
        <taxon>Pezizomycotina</taxon>
        <taxon>Leotiomycetes</taxon>
        <taxon>Helotiales</taxon>
        <taxon>Pezizellaceae</taxon>
        <taxon>Calycina</taxon>
    </lineage>
</organism>
<comment type="caution">
    <text evidence="8">Lacks conserved residue(s) required for the propagation of feature annotation.</text>
</comment>
<evidence type="ECO:0000256" key="7">
    <source>
        <dbReference type="ARBA" id="ARBA00023285"/>
    </source>
</evidence>
<dbReference type="EMBL" id="MU253905">
    <property type="protein sequence ID" value="KAG9244441.1"/>
    <property type="molecule type" value="Genomic_DNA"/>
</dbReference>
<feature type="disulfide bond" evidence="8">
    <location>
        <begin position="58"/>
        <end position="72"/>
    </location>
</feature>
<keyword evidence="9" id="KW-0472">Membrane</keyword>
<proteinExistence type="predicted"/>
<feature type="signal peptide" evidence="10">
    <location>
        <begin position="1"/>
        <end position="15"/>
    </location>
</feature>
<keyword evidence="9" id="KW-0812">Transmembrane</keyword>
<dbReference type="InterPro" id="IPR001002">
    <property type="entry name" value="Chitin-bd_1"/>
</dbReference>
<dbReference type="GO" id="GO:0008061">
    <property type="term" value="F:chitin binding"/>
    <property type="evidence" value="ECO:0007669"/>
    <property type="project" value="UniProtKB-UniRule"/>
</dbReference>
<feature type="domain" description="Chitin-binding type-1" evidence="11">
    <location>
        <begin position="96"/>
        <end position="144"/>
    </location>
</feature>
<dbReference type="PANTHER" id="PTHR46471:SF2">
    <property type="entry name" value="CHITIN DEACETYLASE-RELATED"/>
    <property type="match status" value="1"/>
</dbReference>
<dbReference type="Pfam" id="PF00187">
    <property type="entry name" value="Chitin_bind_1"/>
    <property type="match status" value="1"/>
</dbReference>
<evidence type="ECO:0000256" key="2">
    <source>
        <dbReference type="ARBA" id="ARBA00022669"/>
    </source>
</evidence>
<protein>
    <recommendedName>
        <fullName evidence="11">Chitin-binding type-1 domain-containing protein</fullName>
    </recommendedName>
</protein>
<keyword evidence="7" id="KW-0170">Cobalt</keyword>
<dbReference type="GO" id="GO:0016787">
    <property type="term" value="F:hydrolase activity"/>
    <property type="evidence" value="ECO:0007669"/>
    <property type="project" value="UniProtKB-KW"/>
</dbReference>
<keyword evidence="6" id="KW-0119">Carbohydrate metabolism</keyword>
<dbReference type="SUPFAM" id="SSF57016">
    <property type="entry name" value="Plant lectins/antimicrobial peptides"/>
    <property type="match status" value="3"/>
</dbReference>
<evidence type="ECO:0000256" key="10">
    <source>
        <dbReference type="SAM" id="SignalP"/>
    </source>
</evidence>
<feature type="domain" description="Chitin-binding type-1" evidence="11">
    <location>
        <begin position="182"/>
        <end position="230"/>
    </location>
</feature>
<evidence type="ECO:0000313" key="13">
    <source>
        <dbReference type="Proteomes" id="UP000887226"/>
    </source>
</evidence>
<feature type="chain" id="PRO_5040255897" description="Chitin-binding type-1 domain-containing protein" evidence="10">
    <location>
        <begin position="16"/>
        <end position="368"/>
    </location>
</feature>
<accession>A0A9P8CGH0</accession>
<evidence type="ECO:0000256" key="8">
    <source>
        <dbReference type="PROSITE-ProRule" id="PRU00261"/>
    </source>
</evidence>
<keyword evidence="8" id="KW-1015">Disulfide bond</keyword>
<dbReference type="GO" id="GO:0046872">
    <property type="term" value="F:metal ion binding"/>
    <property type="evidence" value="ECO:0007669"/>
    <property type="project" value="UniProtKB-KW"/>
</dbReference>
<gene>
    <name evidence="12" type="ORF">BJ878DRAFT_69305</name>
</gene>
<keyword evidence="9" id="KW-1133">Transmembrane helix</keyword>
<dbReference type="SMART" id="SM00270">
    <property type="entry name" value="ChtBD1"/>
    <property type="match status" value="3"/>
</dbReference>
<evidence type="ECO:0000256" key="4">
    <source>
        <dbReference type="ARBA" id="ARBA00022729"/>
    </source>
</evidence>
<reference evidence="12" key="1">
    <citation type="journal article" date="2021" name="IMA Fungus">
        <title>Genomic characterization of three marine fungi, including Emericellopsis atlantica sp. nov. with signatures of a generalist lifestyle and marine biomass degradation.</title>
        <authorList>
            <person name="Hagestad O.C."/>
            <person name="Hou L."/>
            <person name="Andersen J.H."/>
            <person name="Hansen E.H."/>
            <person name="Altermark B."/>
            <person name="Li C."/>
            <person name="Kuhnert E."/>
            <person name="Cox R.J."/>
            <person name="Crous P.W."/>
            <person name="Spatafora J.W."/>
            <person name="Lail K."/>
            <person name="Amirebrahimi M."/>
            <person name="Lipzen A."/>
            <person name="Pangilinan J."/>
            <person name="Andreopoulos W."/>
            <person name="Hayes R.D."/>
            <person name="Ng V."/>
            <person name="Grigoriev I.V."/>
            <person name="Jackson S.A."/>
            <person name="Sutton T.D.S."/>
            <person name="Dobson A.D.W."/>
            <person name="Rama T."/>
        </authorList>
    </citation>
    <scope>NUCLEOTIDE SEQUENCE</scope>
    <source>
        <strain evidence="12">TRa3180A</strain>
    </source>
</reference>
<dbReference type="AlphaFoldDB" id="A0A9P8CGH0"/>